<evidence type="ECO:0000256" key="1">
    <source>
        <dbReference type="SAM" id="Phobius"/>
    </source>
</evidence>
<dbReference type="RefSeq" id="WP_339404212.1">
    <property type="nucleotide sequence ID" value="NZ_JBBGAZ010000008.1"/>
</dbReference>
<keyword evidence="1" id="KW-0472">Membrane</keyword>
<evidence type="ECO:0000313" key="3">
    <source>
        <dbReference type="Proteomes" id="UP001368270"/>
    </source>
</evidence>
<keyword evidence="1" id="KW-0812">Transmembrane</keyword>
<dbReference type="EMBL" id="JBBGAZ010000008">
    <property type="protein sequence ID" value="MEJ5219400.1"/>
    <property type="molecule type" value="Genomic_DNA"/>
</dbReference>
<proteinExistence type="predicted"/>
<keyword evidence="3" id="KW-1185">Reference proteome</keyword>
<evidence type="ECO:0000313" key="2">
    <source>
        <dbReference type="EMBL" id="MEJ5219400.1"/>
    </source>
</evidence>
<organism evidence="2 3">
    <name type="scientific">Cognatishimia coralii</name>
    <dbReference type="NCBI Taxonomy" id="3083254"/>
    <lineage>
        <taxon>Bacteria</taxon>
        <taxon>Pseudomonadati</taxon>
        <taxon>Pseudomonadota</taxon>
        <taxon>Alphaproteobacteria</taxon>
        <taxon>Rhodobacterales</taxon>
        <taxon>Paracoccaceae</taxon>
        <taxon>Cognatishimia</taxon>
    </lineage>
</organism>
<accession>A0ABU8QIZ9</accession>
<name>A0ABU8QIZ9_9RHOB</name>
<reference evidence="2 3" key="1">
    <citation type="submission" date="2024-03" db="EMBL/GenBank/DDBJ databases">
        <title>Cognatishimia coralii sp. nov., a marine bacterium isolated from coral surrounding seawater.</title>
        <authorList>
            <person name="Liu X."/>
            <person name="Liu S."/>
            <person name="Sun H."/>
            <person name="Zhang Y."/>
        </authorList>
    </citation>
    <scope>NUCLEOTIDE SEQUENCE [LARGE SCALE GENOMIC DNA]</scope>
    <source>
        <strain evidence="2 3">D5M38</strain>
    </source>
</reference>
<feature type="transmembrane region" description="Helical" evidence="1">
    <location>
        <begin position="20"/>
        <end position="50"/>
    </location>
</feature>
<dbReference type="Proteomes" id="UP001368270">
    <property type="component" value="Unassembled WGS sequence"/>
</dbReference>
<protein>
    <recommendedName>
        <fullName evidence="4">Histidinol phosphate aminotransferase</fullName>
    </recommendedName>
</protein>
<evidence type="ECO:0008006" key="4">
    <source>
        <dbReference type="Google" id="ProtNLM"/>
    </source>
</evidence>
<sequence length="67" mass="7637">MKGPMTSAPDYRVACLWMGFVNLLMVFVTIWAVWGLVAVGMLAYAINLCITRLAWRKAQRDAVYVKR</sequence>
<comment type="caution">
    <text evidence="2">The sequence shown here is derived from an EMBL/GenBank/DDBJ whole genome shotgun (WGS) entry which is preliminary data.</text>
</comment>
<gene>
    <name evidence="2" type="ORF">WG622_14175</name>
</gene>
<keyword evidence="1" id="KW-1133">Transmembrane helix</keyword>